<feature type="domain" description="Enoyl reductase (ER)" evidence="3">
    <location>
        <begin position="10"/>
        <end position="318"/>
    </location>
</feature>
<gene>
    <name evidence="4" type="ORF">Afil01_14940</name>
</gene>
<dbReference type="Gene3D" id="3.90.180.10">
    <property type="entry name" value="Medium-chain alcohol dehydrogenases, catalytic domain"/>
    <property type="match status" value="1"/>
</dbReference>
<dbReference type="CDD" id="cd05286">
    <property type="entry name" value="QOR2"/>
    <property type="match status" value="1"/>
</dbReference>
<reference evidence="4" key="1">
    <citation type="submission" date="2023-03" db="EMBL/GenBank/DDBJ databases">
        <title>Actinorhabdospora filicis NBRC 111898.</title>
        <authorList>
            <person name="Ichikawa N."/>
            <person name="Sato H."/>
            <person name="Tonouchi N."/>
        </authorList>
    </citation>
    <scope>NUCLEOTIDE SEQUENCE</scope>
    <source>
        <strain evidence="4">NBRC 111898</strain>
    </source>
</reference>
<dbReference type="Pfam" id="PF08240">
    <property type="entry name" value="ADH_N"/>
    <property type="match status" value="1"/>
</dbReference>
<dbReference type="PANTHER" id="PTHR48106">
    <property type="entry name" value="QUINONE OXIDOREDUCTASE PIG3-RELATED"/>
    <property type="match status" value="1"/>
</dbReference>
<dbReference type="SUPFAM" id="SSF50129">
    <property type="entry name" value="GroES-like"/>
    <property type="match status" value="1"/>
</dbReference>
<dbReference type="GO" id="GO:0003960">
    <property type="term" value="F:quinone reductase (NADPH) activity"/>
    <property type="evidence" value="ECO:0007669"/>
    <property type="project" value="InterPro"/>
</dbReference>
<evidence type="ECO:0000259" key="3">
    <source>
        <dbReference type="SMART" id="SM00829"/>
    </source>
</evidence>
<dbReference type="EMBL" id="BSTX01000001">
    <property type="protein sequence ID" value="GLZ76687.1"/>
    <property type="molecule type" value="Genomic_DNA"/>
</dbReference>
<evidence type="ECO:0000313" key="4">
    <source>
        <dbReference type="EMBL" id="GLZ76687.1"/>
    </source>
</evidence>
<accession>A0A9W6W269</accession>
<sequence>MKAIVVSETGGPDRLEYTDVPDPVPGPGEVLVDVKAVGVNYVDTYHREGRYPMPMPFTPGQEGAGVVAALGEGVTGFTAGQSVAWTQTLGSYAEKVAVPADRLLPVPDGLDPALVAASLLQGLTAHYLSHSTYPVQPGDVAVVHAAAGGVGQILTQLVKLRGGRVIATVSTEEKAKLAREAGADEVVGYEGFAEKVRAFSGGAGAHVVYDGVGRTTFDEGLTALRPRGMMALYGGASGAVPPFDPIRLSKSGSLFLTRPTMEHYVADREEMLGRVGDLLGWLADGTVTVRVSATYPLAEAARAHTDLEGRRTTGKILLIP</sequence>
<dbReference type="AlphaFoldDB" id="A0A9W6W269"/>
<dbReference type="Gene3D" id="3.40.50.720">
    <property type="entry name" value="NAD(P)-binding Rossmann-like Domain"/>
    <property type="match status" value="1"/>
</dbReference>
<evidence type="ECO:0000256" key="1">
    <source>
        <dbReference type="ARBA" id="ARBA00022857"/>
    </source>
</evidence>
<protein>
    <submittedName>
        <fullName evidence="4">Quinone oxidoreductase</fullName>
    </submittedName>
</protein>
<dbReference type="GO" id="GO:0035925">
    <property type="term" value="F:mRNA 3'-UTR AU-rich region binding"/>
    <property type="evidence" value="ECO:0007669"/>
    <property type="project" value="TreeGrafter"/>
</dbReference>
<evidence type="ECO:0000313" key="5">
    <source>
        <dbReference type="Proteomes" id="UP001165079"/>
    </source>
</evidence>
<dbReference type="Pfam" id="PF00107">
    <property type="entry name" value="ADH_zinc_N"/>
    <property type="match status" value="1"/>
</dbReference>
<dbReference type="GO" id="GO:0005829">
    <property type="term" value="C:cytosol"/>
    <property type="evidence" value="ECO:0007669"/>
    <property type="project" value="TreeGrafter"/>
</dbReference>
<keyword evidence="1" id="KW-0521">NADP</keyword>
<dbReference type="GO" id="GO:0070402">
    <property type="term" value="F:NADPH binding"/>
    <property type="evidence" value="ECO:0007669"/>
    <property type="project" value="TreeGrafter"/>
</dbReference>
<dbReference type="RefSeq" id="WP_285661851.1">
    <property type="nucleotide sequence ID" value="NZ_BSTX01000001.1"/>
</dbReference>
<dbReference type="SMART" id="SM00829">
    <property type="entry name" value="PKS_ER"/>
    <property type="match status" value="1"/>
</dbReference>
<dbReference type="Proteomes" id="UP001165079">
    <property type="component" value="Unassembled WGS sequence"/>
</dbReference>
<dbReference type="InterPro" id="IPR020843">
    <property type="entry name" value="ER"/>
</dbReference>
<dbReference type="PANTHER" id="PTHR48106:SF13">
    <property type="entry name" value="QUINONE OXIDOREDUCTASE-RELATED"/>
    <property type="match status" value="1"/>
</dbReference>
<name>A0A9W6W269_9ACTN</name>
<keyword evidence="2" id="KW-0560">Oxidoreductase</keyword>
<dbReference type="InterPro" id="IPR013154">
    <property type="entry name" value="ADH-like_N"/>
</dbReference>
<dbReference type="SUPFAM" id="SSF51735">
    <property type="entry name" value="NAD(P)-binding Rossmann-fold domains"/>
    <property type="match status" value="1"/>
</dbReference>
<dbReference type="InterPro" id="IPR013149">
    <property type="entry name" value="ADH-like_C"/>
</dbReference>
<dbReference type="InterPro" id="IPR047618">
    <property type="entry name" value="QOR-like"/>
</dbReference>
<keyword evidence="5" id="KW-1185">Reference proteome</keyword>
<comment type="caution">
    <text evidence="4">The sequence shown here is derived from an EMBL/GenBank/DDBJ whole genome shotgun (WGS) entry which is preliminary data.</text>
</comment>
<organism evidence="4 5">
    <name type="scientific">Actinorhabdospora filicis</name>
    <dbReference type="NCBI Taxonomy" id="1785913"/>
    <lineage>
        <taxon>Bacteria</taxon>
        <taxon>Bacillati</taxon>
        <taxon>Actinomycetota</taxon>
        <taxon>Actinomycetes</taxon>
        <taxon>Micromonosporales</taxon>
        <taxon>Micromonosporaceae</taxon>
        <taxon>Actinorhabdospora</taxon>
    </lineage>
</organism>
<evidence type="ECO:0000256" key="2">
    <source>
        <dbReference type="ARBA" id="ARBA00023002"/>
    </source>
</evidence>
<dbReference type="FunFam" id="3.40.50.720:FF:000053">
    <property type="entry name" value="Quinone oxidoreductase 1"/>
    <property type="match status" value="1"/>
</dbReference>
<dbReference type="InterPro" id="IPR011032">
    <property type="entry name" value="GroES-like_sf"/>
</dbReference>
<dbReference type="InterPro" id="IPR036291">
    <property type="entry name" value="NAD(P)-bd_dom_sf"/>
</dbReference>
<proteinExistence type="predicted"/>